<keyword evidence="8" id="KW-1185">Reference proteome</keyword>
<dbReference type="Gene3D" id="1.20.1050.10">
    <property type="match status" value="1"/>
</dbReference>
<evidence type="ECO:0000256" key="2">
    <source>
        <dbReference type="ARBA" id="ARBA00022679"/>
    </source>
</evidence>
<feature type="domain" description="GST N-terminal" evidence="5">
    <location>
        <begin position="35"/>
        <end position="114"/>
    </location>
</feature>
<dbReference type="AlphaFoldDB" id="A0ABC8WTZ7"/>
<gene>
    <name evidence="7" type="ORF">URODEC1_LOCUS17376</name>
</gene>
<sequence>MPSNKQCPRFLDLIATVYNSADSLRNTMASAGDETPVRVLGLRASPFVTRVLIALKLKGVEYEFLQEQIGKKSELLLASNPVHKKVPVLLHNGKPICESLNIIEYVDEVWSSGAPPILPNDPYARATQRFWADYSDSKIIGAIQVLMGVKEGSKDEAASQMATALGHLDNALALVESGQGKEHGNFGGDCLGYLDIALGSYVGWLRALEKITGNGILDEAKFPRLVGWADRFLEHEAVVEVMPRTDELVEYHATFPLLRAGASSSQ</sequence>
<dbReference type="Pfam" id="PF13410">
    <property type="entry name" value="GST_C_2"/>
    <property type="match status" value="1"/>
</dbReference>
<dbReference type="GO" id="GO:0009407">
    <property type="term" value="P:toxin catabolic process"/>
    <property type="evidence" value="ECO:0007669"/>
    <property type="project" value="UniProtKB-ARBA"/>
</dbReference>
<comment type="similarity">
    <text evidence="3">Belongs to the GST superfamily. Tau family.</text>
</comment>
<dbReference type="PANTHER" id="PTHR11260:SF788">
    <property type="entry name" value="GLUTATHIONE TRANSFERASE"/>
    <property type="match status" value="1"/>
</dbReference>
<dbReference type="InterPro" id="IPR045073">
    <property type="entry name" value="Omega/Tau-like"/>
</dbReference>
<evidence type="ECO:0000259" key="6">
    <source>
        <dbReference type="PROSITE" id="PS50405"/>
    </source>
</evidence>
<dbReference type="SFLD" id="SFLDS00019">
    <property type="entry name" value="Glutathione_Transferase_(cytos"/>
    <property type="match status" value="1"/>
</dbReference>
<evidence type="ECO:0000256" key="4">
    <source>
        <dbReference type="ARBA" id="ARBA00047960"/>
    </source>
</evidence>
<accession>A0ABC8WTZ7</accession>
<dbReference type="Proteomes" id="UP001497457">
    <property type="component" value="Chromosome 13rd"/>
</dbReference>
<evidence type="ECO:0000256" key="3">
    <source>
        <dbReference type="ARBA" id="ARBA00025743"/>
    </source>
</evidence>
<evidence type="ECO:0000313" key="7">
    <source>
        <dbReference type="EMBL" id="CAL4915212.1"/>
    </source>
</evidence>
<dbReference type="PROSITE" id="PS50404">
    <property type="entry name" value="GST_NTER"/>
    <property type="match status" value="1"/>
</dbReference>
<dbReference type="InterPro" id="IPR010987">
    <property type="entry name" value="Glutathione-S-Trfase_C-like"/>
</dbReference>
<dbReference type="PROSITE" id="PS50405">
    <property type="entry name" value="GST_CTER"/>
    <property type="match status" value="1"/>
</dbReference>
<feature type="domain" description="GST C-terminal" evidence="6">
    <location>
        <begin position="121"/>
        <end position="255"/>
    </location>
</feature>
<dbReference type="InterPro" id="IPR036282">
    <property type="entry name" value="Glutathione-S-Trfase_C_sf"/>
</dbReference>
<dbReference type="SFLD" id="SFLDG00358">
    <property type="entry name" value="Main_(cytGST)"/>
    <property type="match status" value="1"/>
</dbReference>
<dbReference type="FunFam" id="3.40.30.10:FF:000044">
    <property type="entry name" value="Glutathione S-transferase GSTU6"/>
    <property type="match status" value="1"/>
</dbReference>
<dbReference type="EMBL" id="OZ075123">
    <property type="protein sequence ID" value="CAL4915212.1"/>
    <property type="molecule type" value="Genomic_DNA"/>
</dbReference>
<reference evidence="7 8" key="2">
    <citation type="submission" date="2024-10" db="EMBL/GenBank/DDBJ databases">
        <authorList>
            <person name="Ryan C."/>
        </authorList>
    </citation>
    <scope>NUCLEOTIDE SEQUENCE [LARGE SCALE GENOMIC DNA]</scope>
</reference>
<comment type="catalytic activity">
    <reaction evidence="4">
        <text>RX + glutathione = an S-substituted glutathione + a halide anion + H(+)</text>
        <dbReference type="Rhea" id="RHEA:16437"/>
        <dbReference type="ChEBI" id="CHEBI:15378"/>
        <dbReference type="ChEBI" id="CHEBI:16042"/>
        <dbReference type="ChEBI" id="CHEBI:17792"/>
        <dbReference type="ChEBI" id="CHEBI:57925"/>
        <dbReference type="ChEBI" id="CHEBI:90779"/>
        <dbReference type="EC" id="2.5.1.18"/>
    </reaction>
</comment>
<evidence type="ECO:0000256" key="1">
    <source>
        <dbReference type="ARBA" id="ARBA00012452"/>
    </source>
</evidence>
<evidence type="ECO:0000313" key="8">
    <source>
        <dbReference type="Proteomes" id="UP001497457"/>
    </source>
</evidence>
<proteinExistence type="inferred from homology"/>
<reference evidence="8" key="1">
    <citation type="submission" date="2024-06" db="EMBL/GenBank/DDBJ databases">
        <authorList>
            <person name="Ryan C."/>
        </authorList>
    </citation>
    <scope>NUCLEOTIDE SEQUENCE [LARGE SCALE GENOMIC DNA]</scope>
</reference>
<protein>
    <recommendedName>
        <fullName evidence="1">glutathione transferase</fullName>
        <ecNumber evidence="1">2.5.1.18</ecNumber>
    </recommendedName>
</protein>
<dbReference type="EC" id="2.5.1.18" evidence="1"/>
<dbReference type="SFLD" id="SFLDG01152">
    <property type="entry name" value="Main.3:_Omega-_and_Tau-like"/>
    <property type="match status" value="1"/>
</dbReference>
<dbReference type="GO" id="GO:0004364">
    <property type="term" value="F:glutathione transferase activity"/>
    <property type="evidence" value="ECO:0007669"/>
    <property type="project" value="UniProtKB-EC"/>
</dbReference>
<dbReference type="CDD" id="cd03185">
    <property type="entry name" value="GST_C_Tau"/>
    <property type="match status" value="1"/>
</dbReference>
<dbReference type="FunFam" id="1.20.1050.10:FF:000016">
    <property type="entry name" value="Glutathione S-transferase U9"/>
    <property type="match status" value="1"/>
</dbReference>
<name>A0ABC8WTZ7_9POAL</name>
<dbReference type="InterPro" id="IPR045074">
    <property type="entry name" value="GST_C_Tau"/>
</dbReference>
<dbReference type="InterPro" id="IPR040079">
    <property type="entry name" value="Glutathione_S-Trfase"/>
</dbReference>
<dbReference type="Gene3D" id="3.40.30.10">
    <property type="entry name" value="Glutaredoxin"/>
    <property type="match status" value="1"/>
</dbReference>
<evidence type="ECO:0000259" key="5">
    <source>
        <dbReference type="PROSITE" id="PS50404"/>
    </source>
</evidence>
<keyword evidence="2" id="KW-0808">Transferase</keyword>
<dbReference type="PANTHER" id="PTHR11260">
    <property type="entry name" value="GLUTATHIONE S-TRANSFERASE, GST, SUPERFAMILY, GST DOMAIN CONTAINING"/>
    <property type="match status" value="1"/>
</dbReference>
<organism evidence="7 8">
    <name type="scientific">Urochloa decumbens</name>
    <dbReference type="NCBI Taxonomy" id="240449"/>
    <lineage>
        <taxon>Eukaryota</taxon>
        <taxon>Viridiplantae</taxon>
        <taxon>Streptophyta</taxon>
        <taxon>Embryophyta</taxon>
        <taxon>Tracheophyta</taxon>
        <taxon>Spermatophyta</taxon>
        <taxon>Magnoliopsida</taxon>
        <taxon>Liliopsida</taxon>
        <taxon>Poales</taxon>
        <taxon>Poaceae</taxon>
        <taxon>PACMAD clade</taxon>
        <taxon>Panicoideae</taxon>
        <taxon>Panicodae</taxon>
        <taxon>Paniceae</taxon>
        <taxon>Melinidinae</taxon>
        <taxon>Urochloa</taxon>
    </lineage>
</organism>
<dbReference type="SUPFAM" id="SSF52833">
    <property type="entry name" value="Thioredoxin-like"/>
    <property type="match status" value="1"/>
</dbReference>
<dbReference type="InterPro" id="IPR036249">
    <property type="entry name" value="Thioredoxin-like_sf"/>
</dbReference>
<dbReference type="InterPro" id="IPR004045">
    <property type="entry name" value="Glutathione_S-Trfase_N"/>
</dbReference>
<dbReference type="CDD" id="cd03058">
    <property type="entry name" value="GST_N_Tau"/>
    <property type="match status" value="1"/>
</dbReference>
<dbReference type="SUPFAM" id="SSF47616">
    <property type="entry name" value="GST C-terminal domain-like"/>
    <property type="match status" value="1"/>
</dbReference>
<dbReference type="Pfam" id="PF02798">
    <property type="entry name" value="GST_N"/>
    <property type="match status" value="1"/>
</dbReference>